<dbReference type="Proteomes" id="UP001164803">
    <property type="component" value="Chromosome"/>
</dbReference>
<organism evidence="2 3">
    <name type="scientific">Alicyclobacillus dauci</name>
    <dbReference type="NCBI Taxonomy" id="1475485"/>
    <lineage>
        <taxon>Bacteria</taxon>
        <taxon>Bacillati</taxon>
        <taxon>Bacillota</taxon>
        <taxon>Bacilli</taxon>
        <taxon>Bacillales</taxon>
        <taxon>Alicyclobacillaceae</taxon>
        <taxon>Alicyclobacillus</taxon>
    </lineage>
</organism>
<name>A0ABY6Z4K9_9BACL</name>
<dbReference type="EMBL" id="CP104064">
    <property type="protein sequence ID" value="WAH37443.1"/>
    <property type="molecule type" value="Genomic_DNA"/>
</dbReference>
<gene>
    <name evidence="2" type="ORF">NZD86_02570</name>
</gene>
<evidence type="ECO:0000313" key="3">
    <source>
        <dbReference type="Proteomes" id="UP001164803"/>
    </source>
</evidence>
<keyword evidence="3" id="KW-1185">Reference proteome</keyword>
<keyword evidence="1" id="KW-0732">Signal</keyword>
<feature type="chain" id="PRO_5046958851" description="Lipoprotein" evidence="1">
    <location>
        <begin position="28"/>
        <end position="250"/>
    </location>
</feature>
<evidence type="ECO:0000313" key="2">
    <source>
        <dbReference type="EMBL" id="WAH37443.1"/>
    </source>
</evidence>
<protein>
    <recommendedName>
        <fullName evidence="4">Lipoprotein</fullName>
    </recommendedName>
</protein>
<reference evidence="2" key="1">
    <citation type="submission" date="2022-08" db="EMBL/GenBank/DDBJ databases">
        <title>Alicyclobacillus dauci DSM2870, complete genome.</title>
        <authorList>
            <person name="Wang Q."/>
            <person name="Cai R."/>
            <person name="Wang Z."/>
        </authorList>
    </citation>
    <scope>NUCLEOTIDE SEQUENCE</scope>
    <source>
        <strain evidence="2">DSM 28700</strain>
    </source>
</reference>
<sequence>MGINKRIAMVLFIFASVLLGPSGCAAAQDGPAPIESSVRVSFSSIPVFVQDIAKAIFSSYGSVPDPPQITVTQTWTDSDHKKMYLVSANGSFRNFGTKNTASKLSFSVMDDGTKAWSLTASDNQGKTLWQNNSFSITPINLRFEGQGELWRGTLRIEGVKLNGTSVGSWETDQFNLYYTGSDNPRVSLLYYSVQDSGGGSSGTRENVNLKSGGFGSGGAGNGMIPSSNESPKVTVVWDGHRQVFQLHYSK</sequence>
<feature type="signal peptide" evidence="1">
    <location>
        <begin position="1"/>
        <end position="27"/>
    </location>
</feature>
<proteinExistence type="predicted"/>
<dbReference type="RefSeq" id="WP_268044939.1">
    <property type="nucleotide sequence ID" value="NZ_CP104064.1"/>
</dbReference>
<evidence type="ECO:0000256" key="1">
    <source>
        <dbReference type="SAM" id="SignalP"/>
    </source>
</evidence>
<evidence type="ECO:0008006" key="4">
    <source>
        <dbReference type="Google" id="ProtNLM"/>
    </source>
</evidence>
<accession>A0ABY6Z4K9</accession>